<name>A0ABD1Z954_9MARC</name>
<protein>
    <submittedName>
        <fullName evidence="2">Uncharacterized protein</fullName>
    </submittedName>
</protein>
<keyword evidence="3" id="KW-1185">Reference proteome</keyword>
<accession>A0ABD1Z954</accession>
<comment type="caution">
    <text evidence="2">The sequence shown here is derived from an EMBL/GenBank/DDBJ whole genome shotgun (WGS) entry which is preliminary data.</text>
</comment>
<evidence type="ECO:0000313" key="3">
    <source>
        <dbReference type="Proteomes" id="UP001605036"/>
    </source>
</evidence>
<organism evidence="2 3">
    <name type="scientific">Riccia fluitans</name>
    <dbReference type="NCBI Taxonomy" id="41844"/>
    <lineage>
        <taxon>Eukaryota</taxon>
        <taxon>Viridiplantae</taxon>
        <taxon>Streptophyta</taxon>
        <taxon>Embryophyta</taxon>
        <taxon>Marchantiophyta</taxon>
        <taxon>Marchantiopsida</taxon>
        <taxon>Marchantiidae</taxon>
        <taxon>Marchantiales</taxon>
        <taxon>Ricciaceae</taxon>
        <taxon>Riccia</taxon>
    </lineage>
</organism>
<dbReference type="Proteomes" id="UP001605036">
    <property type="component" value="Unassembled WGS sequence"/>
</dbReference>
<dbReference type="AlphaFoldDB" id="A0ABD1Z954"/>
<sequence>MTQRHWLVFTHAANRRDYGLAKEALKRMQQNLNSDTTVFSIFFGPTLKSVATLEHVVSNECFLLASKKNESTETALAITVFFTEIIQNILSKARVKVTGVCVWSHGSGGSGIGVRKKWKTPFMSCVDLVRTIIQPFQPRIVCFDACYQGSISCLLELVGVTDVVVASPGFHPFCSILWTKAFGELSKIRLTKRELEKYAHDIACEWHSMTGVYYKCLLVFDMAVIPDVAAALKENWDHLIFDERSQIDQEDANLHDISIAARNVPALQHLADKSISQVTRQCLKCRPSCTRWVNGPSVEARLLRKWQPAYVQTAWYNYIRGKRGYHDRRLIPALALQSLKQQLVDLPALRPGSPTEAWIQQFAVENEPPGSPVSTQSGDSEFVSSPTSTVTSTHSGGSAFDSFYPGEPSSGYGDCVCP</sequence>
<dbReference type="EMBL" id="JBHFFA010000002">
    <property type="protein sequence ID" value="KAL2644338.1"/>
    <property type="molecule type" value="Genomic_DNA"/>
</dbReference>
<reference evidence="2 3" key="1">
    <citation type="submission" date="2024-09" db="EMBL/GenBank/DDBJ databases">
        <title>Chromosome-scale assembly of Riccia fluitans.</title>
        <authorList>
            <person name="Paukszto L."/>
            <person name="Sawicki J."/>
            <person name="Karawczyk K."/>
            <person name="Piernik-Szablinska J."/>
            <person name="Szczecinska M."/>
            <person name="Mazdziarz M."/>
        </authorList>
    </citation>
    <scope>NUCLEOTIDE SEQUENCE [LARGE SCALE GENOMIC DNA]</scope>
    <source>
        <strain evidence="2">Rf_01</strain>
        <tissue evidence="2">Aerial parts of the thallus</tissue>
    </source>
</reference>
<feature type="region of interest" description="Disordered" evidence="1">
    <location>
        <begin position="366"/>
        <end position="418"/>
    </location>
</feature>
<gene>
    <name evidence="2" type="ORF">R1flu_011925</name>
</gene>
<proteinExistence type="predicted"/>
<evidence type="ECO:0000313" key="2">
    <source>
        <dbReference type="EMBL" id="KAL2644338.1"/>
    </source>
</evidence>
<evidence type="ECO:0000256" key="1">
    <source>
        <dbReference type="SAM" id="MobiDB-lite"/>
    </source>
</evidence>
<feature type="compositionally biased region" description="Low complexity" evidence="1">
    <location>
        <begin position="383"/>
        <end position="398"/>
    </location>
</feature>